<organism evidence="2 3">
    <name type="scientific">Setaria viridis</name>
    <name type="common">Green bristlegrass</name>
    <name type="synonym">Setaria italica subsp. viridis</name>
    <dbReference type="NCBI Taxonomy" id="4556"/>
    <lineage>
        <taxon>Eukaryota</taxon>
        <taxon>Viridiplantae</taxon>
        <taxon>Streptophyta</taxon>
        <taxon>Embryophyta</taxon>
        <taxon>Tracheophyta</taxon>
        <taxon>Spermatophyta</taxon>
        <taxon>Magnoliopsida</taxon>
        <taxon>Liliopsida</taxon>
        <taxon>Poales</taxon>
        <taxon>Poaceae</taxon>
        <taxon>PACMAD clade</taxon>
        <taxon>Panicoideae</taxon>
        <taxon>Panicodae</taxon>
        <taxon>Paniceae</taxon>
        <taxon>Cenchrinae</taxon>
        <taxon>Setaria</taxon>
    </lineage>
</organism>
<name>A0A4U6U9R7_SETVI</name>
<keyword evidence="3" id="KW-1185">Reference proteome</keyword>
<sequence>MAAQEVAAGASGPWFAPDDPTLPAPWKAALIDGATLYYWNPETNYEKPGAAAAAPPCQWVLRQRPLCRFQNPHQGLFHSLACSLAKLVRRRTRSGQAWAAAAAADSTAGAATTFSARASTATFFSASYQQQQPHMPNQPPQYPNPHPQHMPYQQGPYNMQPQQQQQGPPYPYQADKQPQMPQPAYHQTQQPPMPQAAYNQGQQPPMPQSSYSQGQQPAIPQSAYNQAQPPQMPHAAYVLGV</sequence>
<dbReference type="Proteomes" id="UP000298652">
    <property type="component" value="Chromosome 5"/>
</dbReference>
<evidence type="ECO:0000313" key="3">
    <source>
        <dbReference type="Proteomes" id="UP000298652"/>
    </source>
</evidence>
<evidence type="ECO:0000313" key="2">
    <source>
        <dbReference type="EMBL" id="TKW12580.1"/>
    </source>
</evidence>
<feature type="compositionally biased region" description="Low complexity" evidence="1">
    <location>
        <begin position="200"/>
        <end position="217"/>
    </location>
</feature>
<gene>
    <name evidence="2" type="ORF">SEVIR_5G045400v2</name>
</gene>
<feature type="compositionally biased region" description="Pro residues" evidence="1">
    <location>
        <begin position="136"/>
        <end position="148"/>
    </location>
</feature>
<dbReference type="Gramene" id="TKW12580">
    <property type="protein sequence ID" value="TKW12580"/>
    <property type="gene ID" value="SEVIR_5G045400v2"/>
</dbReference>
<evidence type="ECO:0008006" key="4">
    <source>
        <dbReference type="Google" id="ProtNLM"/>
    </source>
</evidence>
<dbReference type="AlphaFoldDB" id="A0A4U6U9R7"/>
<reference evidence="2" key="1">
    <citation type="submission" date="2019-03" db="EMBL/GenBank/DDBJ databases">
        <title>WGS assembly of Setaria viridis.</title>
        <authorList>
            <person name="Huang P."/>
            <person name="Jenkins J."/>
            <person name="Grimwood J."/>
            <person name="Barry K."/>
            <person name="Healey A."/>
            <person name="Mamidi S."/>
            <person name="Sreedasyam A."/>
            <person name="Shu S."/>
            <person name="Feldman M."/>
            <person name="Wu J."/>
            <person name="Yu Y."/>
            <person name="Chen C."/>
            <person name="Johnson J."/>
            <person name="Rokhsar D."/>
            <person name="Baxter I."/>
            <person name="Schmutz J."/>
            <person name="Brutnell T."/>
            <person name="Kellogg E."/>
        </authorList>
    </citation>
    <scope>NUCLEOTIDE SEQUENCE [LARGE SCALE GENOMIC DNA]</scope>
</reference>
<dbReference type="EMBL" id="CM016556">
    <property type="protein sequence ID" value="TKW12580.1"/>
    <property type="molecule type" value="Genomic_DNA"/>
</dbReference>
<feature type="compositionally biased region" description="Low complexity" evidence="1">
    <location>
        <begin position="149"/>
        <end position="167"/>
    </location>
</feature>
<evidence type="ECO:0000256" key="1">
    <source>
        <dbReference type="SAM" id="MobiDB-lite"/>
    </source>
</evidence>
<feature type="compositionally biased region" description="Polar residues" evidence="1">
    <location>
        <begin position="218"/>
        <end position="229"/>
    </location>
</feature>
<feature type="region of interest" description="Disordered" evidence="1">
    <location>
        <begin position="127"/>
        <end position="232"/>
    </location>
</feature>
<accession>A0A4U6U9R7</accession>
<proteinExistence type="predicted"/>
<protein>
    <recommendedName>
        <fullName evidence="4">WW domain-containing protein</fullName>
    </recommendedName>
</protein>